<feature type="region of interest" description="Disordered" evidence="1">
    <location>
        <begin position="31"/>
        <end position="74"/>
    </location>
</feature>
<feature type="domain" description="DUF3741" evidence="2">
    <location>
        <begin position="241"/>
        <end position="266"/>
    </location>
</feature>
<reference evidence="4" key="1">
    <citation type="journal article" date="2018" name="Gigascience">
        <title>Genome assembly of the Pink Ipe (Handroanthus impetiginosus, Bignoniaceae), a highly valued, ecologically keystone Neotropical timber forest tree.</title>
        <authorList>
            <person name="Silva-Junior O.B."/>
            <person name="Grattapaglia D."/>
            <person name="Novaes E."/>
            <person name="Collevatti R.G."/>
        </authorList>
    </citation>
    <scope>NUCLEOTIDE SEQUENCE [LARGE SCALE GENOMIC DNA]</scope>
    <source>
        <strain evidence="4">cv. UFG-1</strain>
    </source>
</reference>
<dbReference type="AlphaFoldDB" id="A0A2G9GFB6"/>
<feature type="compositionally biased region" description="Basic and acidic residues" evidence="1">
    <location>
        <begin position="53"/>
        <end position="67"/>
    </location>
</feature>
<evidence type="ECO:0000256" key="1">
    <source>
        <dbReference type="SAM" id="MobiDB-lite"/>
    </source>
</evidence>
<keyword evidence="4" id="KW-1185">Reference proteome</keyword>
<dbReference type="OrthoDB" id="1079501at2759"/>
<protein>
    <recommendedName>
        <fullName evidence="2">DUF3741 domain-containing protein</fullName>
    </recommendedName>
</protein>
<feature type="region of interest" description="Disordered" evidence="1">
    <location>
        <begin position="534"/>
        <end position="580"/>
    </location>
</feature>
<organism evidence="3 4">
    <name type="scientific">Handroanthus impetiginosus</name>
    <dbReference type="NCBI Taxonomy" id="429701"/>
    <lineage>
        <taxon>Eukaryota</taxon>
        <taxon>Viridiplantae</taxon>
        <taxon>Streptophyta</taxon>
        <taxon>Embryophyta</taxon>
        <taxon>Tracheophyta</taxon>
        <taxon>Spermatophyta</taxon>
        <taxon>Magnoliopsida</taxon>
        <taxon>eudicotyledons</taxon>
        <taxon>Gunneridae</taxon>
        <taxon>Pentapetalae</taxon>
        <taxon>asterids</taxon>
        <taxon>lamiids</taxon>
        <taxon>Lamiales</taxon>
        <taxon>Bignoniaceae</taxon>
        <taxon>Crescentiina</taxon>
        <taxon>Tabebuia alliance</taxon>
        <taxon>Handroanthus</taxon>
    </lineage>
</organism>
<dbReference type="PANTHER" id="PTHR34282">
    <property type="entry name" value="OS01G0228800 PROTEIN-RELATED"/>
    <property type="match status" value="1"/>
</dbReference>
<dbReference type="EMBL" id="NKXS01005315">
    <property type="protein sequence ID" value="PIN03988.1"/>
    <property type="molecule type" value="Genomic_DNA"/>
</dbReference>
<name>A0A2G9GFB6_9LAMI</name>
<feature type="compositionally biased region" description="Basic and acidic residues" evidence="1">
    <location>
        <begin position="424"/>
        <end position="439"/>
    </location>
</feature>
<feature type="region of interest" description="Disordered" evidence="1">
    <location>
        <begin position="224"/>
        <end position="244"/>
    </location>
</feature>
<comment type="caution">
    <text evidence="3">The sequence shown here is derived from an EMBL/GenBank/DDBJ whole genome shotgun (WGS) entry which is preliminary data.</text>
</comment>
<sequence length="648" mass="73205">MPQDSLRSVVYRSFVTCDDPKGVVECKKIRKSKKMEDKTKKQRIKQDSNASKSYEEERKDKVPKESTEEIQNMSSVQIMEVSRGAEKLNEVIDLWSNRTSFDKQSKCIAKDLLKGALDLQESLAMLGKLQEASRHIAKSKRGHKEKLVEGRADLPFGDCDQAMDFQKPRISADGSSRDCYDELREVIRESFARQNLLPKVSAKEKNHIDGKNVDLCMDFPSSSSSQSSLLQSHSSSCSPSKVQNEKLKGPNLIAKLMGLEEVPPKAVNPIIYKQMEKEKVSSERNHLLDIDLPRPRKPQFMVQKVVQERRTLEEMIETMQFKGLLGRKSIDGKDRFDDPYMRRSSSVEGTPIVLMRPRHVRDHRAEEFLENYWGNEEKPIKSRQMPGKLREEFPLYASEVPKRQWKFVERNEKLRAKSPPKQKLSKDKEDKHSGESHARLVDKTLDIQYRLSTMKIKHSKPPVPRLQKDEVIVKKIGNTPKGASSTRKQTDVKDAKSRESVKNQDLGENTTLKHGKIARGSSVSKCQIALGKAPILDKPMKPTSLKSTSPKKNLRKAKSDSKPSAALVENVQNDDRLPPDIESDIQRSLVKSTTCGQVAEEVINASGISIPANSGNATNTPCETSVPTIVDDVKHIQDGSYVPCRNLN</sequence>
<feature type="region of interest" description="Disordered" evidence="1">
    <location>
        <begin position="410"/>
        <end position="439"/>
    </location>
</feature>
<evidence type="ECO:0000259" key="2">
    <source>
        <dbReference type="Pfam" id="PF14383"/>
    </source>
</evidence>
<evidence type="ECO:0000313" key="3">
    <source>
        <dbReference type="EMBL" id="PIN03988.1"/>
    </source>
</evidence>
<feature type="compositionally biased region" description="Basic and acidic residues" evidence="1">
    <location>
        <begin position="488"/>
        <end position="502"/>
    </location>
</feature>
<gene>
    <name evidence="3" type="ORF">CDL12_23486</name>
</gene>
<dbReference type="InterPro" id="IPR032795">
    <property type="entry name" value="DUF3741-assoc"/>
</dbReference>
<feature type="compositionally biased region" description="Low complexity" evidence="1">
    <location>
        <begin position="224"/>
        <end position="240"/>
    </location>
</feature>
<proteinExistence type="predicted"/>
<feature type="region of interest" description="Disordered" evidence="1">
    <location>
        <begin position="476"/>
        <end position="510"/>
    </location>
</feature>
<accession>A0A2G9GFB6</accession>
<feature type="compositionally biased region" description="Low complexity" evidence="1">
    <location>
        <begin position="541"/>
        <end position="551"/>
    </location>
</feature>
<dbReference type="STRING" id="429701.A0A2G9GFB6"/>
<dbReference type="PANTHER" id="PTHR34282:SF2">
    <property type="entry name" value="DUF3741 DOMAIN-CONTAINING PROTEIN"/>
    <property type="match status" value="1"/>
</dbReference>
<dbReference type="Pfam" id="PF14383">
    <property type="entry name" value="VARLMGL"/>
    <property type="match status" value="1"/>
</dbReference>
<evidence type="ECO:0000313" key="4">
    <source>
        <dbReference type="Proteomes" id="UP000231279"/>
    </source>
</evidence>
<dbReference type="Proteomes" id="UP000231279">
    <property type="component" value="Unassembled WGS sequence"/>
</dbReference>